<organism evidence="2 3">
    <name type="scientific">Oenococcus oeni ATCC BAA-1163</name>
    <dbReference type="NCBI Taxonomy" id="379360"/>
    <lineage>
        <taxon>Bacteria</taxon>
        <taxon>Bacillati</taxon>
        <taxon>Bacillota</taxon>
        <taxon>Bacilli</taxon>
        <taxon>Lactobacillales</taxon>
        <taxon>Lactobacillaceae</taxon>
        <taxon>Oenococcus</taxon>
    </lineage>
</organism>
<evidence type="ECO:0000256" key="1">
    <source>
        <dbReference type="SAM" id="Phobius"/>
    </source>
</evidence>
<reference evidence="2 3" key="1">
    <citation type="submission" date="2006-11" db="EMBL/GenBank/DDBJ databases">
        <authorList>
            <consortium name="Laboratoire de Microbiologie (Universite Bourgogne)"/>
            <consortium name="GENOME Express"/>
            <consortium name="UMR Oenologie Ampelologie (Universite Bordeaux 2)"/>
            <person name="Guzzo J."/>
        </authorList>
    </citation>
    <scope>NUCLEOTIDE SEQUENCE [LARGE SCALE GENOMIC DNA]</scope>
    <source>
        <strain evidence="2 3">ATCC BAA-1163</strain>
    </source>
</reference>
<dbReference type="AlphaFoldDB" id="A0NKA4"/>
<dbReference type="EMBL" id="AAUV01000057">
    <property type="protein sequence ID" value="EAV39108.1"/>
    <property type="molecule type" value="Genomic_DNA"/>
</dbReference>
<keyword evidence="1" id="KW-1133">Transmembrane helix</keyword>
<feature type="transmembrane region" description="Helical" evidence="1">
    <location>
        <begin position="20"/>
        <end position="43"/>
    </location>
</feature>
<evidence type="ECO:0000313" key="2">
    <source>
        <dbReference type="EMBL" id="EAV39108.1"/>
    </source>
</evidence>
<dbReference type="HOGENOM" id="CLU_2383300_0_0_9"/>
<gene>
    <name evidence="2" type="ORF">OENOO_62055</name>
</gene>
<comment type="caution">
    <text evidence="2">The sequence shown here is derived from an EMBL/GenBank/DDBJ whole genome shotgun (WGS) entry which is preliminary data.</text>
</comment>
<keyword evidence="1" id="KW-0472">Membrane</keyword>
<accession>A0NKA4</accession>
<keyword evidence="1" id="KW-0812">Transmembrane</keyword>
<proteinExistence type="predicted"/>
<name>A0NKA4_OENOE</name>
<protein>
    <submittedName>
        <fullName evidence="2">Uncharacterized protein</fullName>
    </submittedName>
</protein>
<feature type="transmembrane region" description="Helical" evidence="1">
    <location>
        <begin position="55"/>
        <end position="75"/>
    </location>
</feature>
<evidence type="ECO:0000313" key="3">
    <source>
        <dbReference type="Proteomes" id="UP000003346"/>
    </source>
</evidence>
<sequence>MMKGIDMMTDHKTIKNRSRLLFDIMWPIAYLIMAVASIFDLYITRSFTANGRLLASIAIVLIALIIGSVVGYRKFKKDGFIGKKKLNKDEQHEE</sequence>
<dbReference type="Proteomes" id="UP000003346">
    <property type="component" value="Unassembled WGS sequence"/>
</dbReference>